<protein>
    <submittedName>
        <fullName evidence="3">DUF3099 domain-containing protein</fullName>
    </submittedName>
</protein>
<evidence type="ECO:0000313" key="3">
    <source>
        <dbReference type="EMBL" id="MEY8043527.1"/>
    </source>
</evidence>
<evidence type="ECO:0000256" key="1">
    <source>
        <dbReference type="SAM" id="MobiDB-lite"/>
    </source>
</evidence>
<dbReference type="Pfam" id="PF11298">
    <property type="entry name" value="DUF3099"/>
    <property type="match status" value="1"/>
</dbReference>
<feature type="compositionally biased region" description="Basic residues" evidence="1">
    <location>
        <begin position="89"/>
        <end position="100"/>
    </location>
</feature>
<dbReference type="InterPro" id="IPR021449">
    <property type="entry name" value="DUF3099"/>
</dbReference>
<reference evidence="3 4" key="1">
    <citation type="submission" date="2024-08" db="EMBL/GenBank/DDBJ databases">
        <title>Genome mining of Saccharopolyspora cebuensis PGLac3 from Nigerian medicinal plant.</title>
        <authorList>
            <person name="Ezeobiora C.E."/>
            <person name="Igbokwe N.H."/>
            <person name="Amin D.H."/>
            <person name="Mendie U.E."/>
        </authorList>
    </citation>
    <scope>NUCLEOTIDE SEQUENCE [LARGE SCALE GENOMIC DNA]</scope>
    <source>
        <strain evidence="3 4">PGLac3</strain>
    </source>
</reference>
<keyword evidence="4" id="KW-1185">Reference proteome</keyword>
<evidence type="ECO:0000313" key="4">
    <source>
        <dbReference type="Proteomes" id="UP001564626"/>
    </source>
</evidence>
<keyword evidence="2" id="KW-0812">Transmembrane</keyword>
<feature type="region of interest" description="Disordered" evidence="1">
    <location>
        <begin position="80"/>
        <end position="100"/>
    </location>
</feature>
<keyword evidence="2" id="KW-1133">Transmembrane helix</keyword>
<dbReference type="EMBL" id="JBGEHV010000103">
    <property type="protein sequence ID" value="MEY8043527.1"/>
    <property type="molecule type" value="Genomic_DNA"/>
</dbReference>
<dbReference type="Proteomes" id="UP001564626">
    <property type="component" value="Unassembled WGS sequence"/>
</dbReference>
<evidence type="ECO:0000256" key="2">
    <source>
        <dbReference type="SAM" id="Phobius"/>
    </source>
</evidence>
<name>A0ABV4CTI8_9PSEU</name>
<feature type="transmembrane region" description="Helical" evidence="2">
    <location>
        <begin position="52"/>
        <end position="74"/>
    </location>
</feature>
<accession>A0ABV4CTI8</accession>
<keyword evidence="2" id="KW-0472">Membrane</keyword>
<proteinExistence type="predicted"/>
<comment type="caution">
    <text evidence="3">The sequence shown here is derived from an EMBL/GenBank/DDBJ whole genome shotgun (WGS) entry which is preliminary data.</text>
</comment>
<dbReference type="RefSeq" id="WP_345368209.1">
    <property type="nucleotide sequence ID" value="NZ_BAABII010000026.1"/>
</dbReference>
<feature type="transmembrane region" description="Helical" evidence="2">
    <location>
        <begin position="25"/>
        <end position="46"/>
    </location>
</feature>
<sequence length="100" mass="10804">MQDVRNGPSVRGRTGDAELKHRKRVYAALMVLHLAGFVAAGLLGAAGLLPGMWWLAIALVVVTGLLPWVAVVIANDREPRGGRWERRHGTPRSRPHAAPG</sequence>
<gene>
    <name evidence="3" type="ORF">AB8O55_29320</name>
</gene>
<organism evidence="3 4">
    <name type="scientific">Saccharopolyspora cebuensis</name>
    <dbReference type="NCBI Taxonomy" id="418759"/>
    <lineage>
        <taxon>Bacteria</taxon>
        <taxon>Bacillati</taxon>
        <taxon>Actinomycetota</taxon>
        <taxon>Actinomycetes</taxon>
        <taxon>Pseudonocardiales</taxon>
        <taxon>Pseudonocardiaceae</taxon>
        <taxon>Saccharopolyspora</taxon>
    </lineage>
</organism>